<dbReference type="Pfam" id="PF05705">
    <property type="entry name" value="DUF829"/>
    <property type="match status" value="1"/>
</dbReference>
<proteinExistence type="predicted"/>
<dbReference type="EMBL" id="CM003108">
    <property type="protein sequence ID" value="KUI73564.1"/>
    <property type="molecule type" value="Genomic_DNA"/>
</dbReference>
<keyword evidence="1" id="KW-0812">Transmembrane</keyword>
<dbReference type="PANTHER" id="PTHR12265:SF40">
    <property type="entry name" value="DUF829-DOMAIN-CONTAINING PROTEIN"/>
    <property type="match status" value="1"/>
</dbReference>
<name>A0A194WAV7_CYTMA</name>
<evidence type="ECO:0000313" key="2">
    <source>
        <dbReference type="Proteomes" id="UP000078559"/>
    </source>
</evidence>
<keyword evidence="1" id="KW-0472">Membrane</keyword>
<dbReference type="InterPro" id="IPR008547">
    <property type="entry name" value="DUF829_TMEM53"/>
</dbReference>
<organism evidence="1 2">
    <name type="scientific">Cytospora mali</name>
    <name type="common">Apple Valsa canker fungus</name>
    <name type="synonym">Valsa mali</name>
    <dbReference type="NCBI Taxonomy" id="578113"/>
    <lineage>
        <taxon>Eukaryota</taxon>
        <taxon>Fungi</taxon>
        <taxon>Dikarya</taxon>
        <taxon>Ascomycota</taxon>
        <taxon>Pezizomycotina</taxon>
        <taxon>Sordariomycetes</taxon>
        <taxon>Sordariomycetidae</taxon>
        <taxon>Diaporthales</taxon>
        <taxon>Cytosporaceae</taxon>
        <taxon>Cytospora</taxon>
    </lineage>
</organism>
<protein>
    <submittedName>
        <fullName evidence="1">Transmembrane protein 53-B</fullName>
    </submittedName>
</protein>
<evidence type="ECO:0000313" key="1">
    <source>
        <dbReference type="EMBL" id="KUI73564.1"/>
    </source>
</evidence>
<sequence>MAANVPTPDSSTKQGPLSSFTKISKVVYLYRPSDGRSPSATSGLSGSTSTVKSPKLILLATWMDAREPHIAKYTTRYQALYPDSHIVLIRSFVYHFTTKVRLHPKEIEPAMPVIRSIISEAGSGGGSSGEDERGHDKVPDMLVHVFSNGGSTALRHVYGLYAKSARPGEPTQLPAHATIFDSAPGRWQWGRTVTALMASLAGASWVIRLVMRPLIHLLCVFYWIGHVPWRRPGYLGQTWLVHNDRSENKSECRRTYIYSVEDELVDYRDIEEHAAAAAKNGYVPRLERFNGSQHVAHVRLDGERYWGIVRDTWENKPAERQKLVP</sequence>
<dbReference type="Proteomes" id="UP000078559">
    <property type="component" value="Chromosome 11"/>
</dbReference>
<accession>A0A194WAV7</accession>
<reference evidence="1" key="1">
    <citation type="submission" date="2014-12" db="EMBL/GenBank/DDBJ databases">
        <title>Genome Sequence of Valsa Canker Pathogens Uncovers a Specific Adaption of Colonization on Woody Bark.</title>
        <authorList>
            <person name="Yin Z."/>
            <person name="Liu H."/>
            <person name="Gao X."/>
            <person name="Li Z."/>
            <person name="Song N."/>
            <person name="Ke X."/>
            <person name="Dai Q."/>
            <person name="Wu Y."/>
            <person name="Sun Y."/>
            <person name="Xu J.-R."/>
            <person name="Kang Z.K."/>
            <person name="Wang L."/>
            <person name="Huang L."/>
        </authorList>
    </citation>
    <scope>NUCLEOTIDE SEQUENCE [LARGE SCALE GENOMIC DNA]</scope>
    <source>
        <strain evidence="1">03-8</strain>
    </source>
</reference>
<gene>
    <name evidence="1" type="ORF">VM1G_09481</name>
</gene>
<dbReference type="PANTHER" id="PTHR12265">
    <property type="entry name" value="TRANSMEMBRANE PROTEIN 53"/>
    <property type="match status" value="1"/>
</dbReference>
<keyword evidence="2" id="KW-1185">Reference proteome</keyword>
<dbReference type="AlphaFoldDB" id="A0A194WAV7"/>
<dbReference type="OrthoDB" id="77878at2759"/>